<name>A0A6B0UXW3_IXORI</name>
<accession>A0A6B0UXW3</accession>
<evidence type="ECO:0000313" key="1">
    <source>
        <dbReference type="EMBL" id="MXU94773.1"/>
    </source>
</evidence>
<protein>
    <submittedName>
        <fullName evidence="1">Uncharacterized protein</fullName>
    </submittedName>
</protein>
<dbReference type="AlphaFoldDB" id="A0A6B0UXW3"/>
<proteinExistence type="predicted"/>
<sequence>MTGLASAGLAAAPLRLAKPLVPSGPRGCRTTMMRGPESSVESVRSRLTRRSGRWLGCDSPTLTTLQAAYFLVRWWCTTTNSTRSPTWRWAELPPFTSDMWKNSFLPSSASCDRNPNWPLMASTVAWTRARTAEMLTARSTPAPVTATWNWTTSPFCSRSCLSARLVMPNS</sequence>
<organism evidence="1">
    <name type="scientific">Ixodes ricinus</name>
    <name type="common">Common tick</name>
    <name type="synonym">Acarus ricinus</name>
    <dbReference type="NCBI Taxonomy" id="34613"/>
    <lineage>
        <taxon>Eukaryota</taxon>
        <taxon>Metazoa</taxon>
        <taxon>Ecdysozoa</taxon>
        <taxon>Arthropoda</taxon>
        <taxon>Chelicerata</taxon>
        <taxon>Arachnida</taxon>
        <taxon>Acari</taxon>
        <taxon>Parasitiformes</taxon>
        <taxon>Ixodida</taxon>
        <taxon>Ixodoidea</taxon>
        <taxon>Ixodidae</taxon>
        <taxon>Ixodinae</taxon>
        <taxon>Ixodes</taxon>
    </lineage>
</organism>
<dbReference type="EMBL" id="GIFC01012690">
    <property type="protein sequence ID" value="MXU94773.1"/>
    <property type="molecule type" value="Transcribed_RNA"/>
</dbReference>
<reference evidence="1" key="1">
    <citation type="submission" date="2019-12" db="EMBL/GenBank/DDBJ databases">
        <title>An insight into the sialome of adult female Ixodes ricinus ticks feeding for 6 days.</title>
        <authorList>
            <person name="Perner J."/>
            <person name="Ribeiro J.M.C."/>
        </authorList>
    </citation>
    <scope>NUCLEOTIDE SEQUENCE</scope>
    <source>
        <strain evidence="1">Semi-engorged</strain>
        <tissue evidence="1">Salivary glands</tissue>
    </source>
</reference>